<sequence>MQKGWYRSWVGLVAALTLIVAWPAQALEIVFQPVAPQVYAYIGDIEGRTYENEALNANLGLVVTPTGALLIDSGATFQSAQKIAAAVRRITDQPIRWVVNTGGQDHRWLGNGYFKAQGAEIIAHIHARDDMLARGPEHIRANSPVLKEKLVGTEPVLPTRWVHDDDTTLDFGGVTVQLVHRGGGHTPGDTMVWLPHSGVVFTGDVVYVDRILGLHPVSKTRTWLKSFEALEALAPKVVVPGHGRVTTLAQAQRDTGDLLRALRAHMGRAVEAGVDMSTAIRTFDGTPFRHLKHADVWLPQLANRAYLEMEME</sequence>
<dbReference type="EMBL" id="VJON01000008">
    <property type="protein sequence ID" value="TSE35413.1"/>
    <property type="molecule type" value="Genomic_DNA"/>
</dbReference>
<evidence type="ECO:0000313" key="4">
    <source>
        <dbReference type="Proteomes" id="UP000318294"/>
    </source>
</evidence>
<dbReference type="SMART" id="SM00849">
    <property type="entry name" value="Lactamase_B"/>
    <property type="match status" value="1"/>
</dbReference>
<keyword evidence="4" id="KW-1185">Reference proteome</keyword>
<dbReference type="Proteomes" id="UP000318294">
    <property type="component" value="Unassembled WGS sequence"/>
</dbReference>
<proteinExistence type="inferred from homology"/>
<dbReference type="EC" id="3.5.2.6" evidence="3"/>
<dbReference type="GO" id="GO:0008800">
    <property type="term" value="F:beta-lactamase activity"/>
    <property type="evidence" value="ECO:0007669"/>
    <property type="project" value="UniProtKB-EC"/>
</dbReference>
<dbReference type="RefSeq" id="WP_144327812.1">
    <property type="nucleotide sequence ID" value="NZ_VJON01000008.1"/>
</dbReference>
<gene>
    <name evidence="3" type="primary">cphA_3</name>
    <name evidence="3" type="ORF">Tchar_00818</name>
</gene>
<evidence type="ECO:0000313" key="3">
    <source>
        <dbReference type="EMBL" id="TSE35413.1"/>
    </source>
</evidence>
<dbReference type="PANTHER" id="PTHR42951">
    <property type="entry name" value="METALLO-BETA-LACTAMASE DOMAIN-CONTAINING"/>
    <property type="match status" value="1"/>
</dbReference>
<evidence type="ECO:0000259" key="2">
    <source>
        <dbReference type="SMART" id="SM00849"/>
    </source>
</evidence>
<dbReference type="SUPFAM" id="SSF56281">
    <property type="entry name" value="Metallo-hydrolase/oxidoreductase"/>
    <property type="match status" value="1"/>
</dbReference>
<dbReference type="GO" id="GO:0017001">
    <property type="term" value="P:antibiotic catabolic process"/>
    <property type="evidence" value="ECO:0007669"/>
    <property type="project" value="UniProtKB-ARBA"/>
</dbReference>
<keyword evidence="3" id="KW-0378">Hydrolase</keyword>
<comment type="caution">
    <text evidence="3">The sequence shown here is derived from an EMBL/GenBank/DDBJ whole genome shotgun (WGS) entry which is preliminary data.</text>
</comment>
<dbReference type="Pfam" id="PF00753">
    <property type="entry name" value="Lactamase_B"/>
    <property type="match status" value="1"/>
</dbReference>
<protein>
    <submittedName>
        <fullName evidence="3">Metallo-beta-lactamase type 2</fullName>
        <ecNumber evidence="3">3.5.2.6</ecNumber>
    </submittedName>
</protein>
<dbReference type="OrthoDB" id="1273797at2"/>
<name>A0A554XHX0_9BURK</name>
<reference evidence="3 4" key="1">
    <citation type="submission" date="2019-07" db="EMBL/GenBank/DDBJ databases">
        <title>Tepidimonas charontis SPSP-6 draft genome.</title>
        <authorList>
            <person name="Da Costa M.S."/>
            <person name="Froufe H.J.C."/>
            <person name="Egas C."/>
            <person name="Albuquerque L."/>
        </authorList>
    </citation>
    <scope>NUCLEOTIDE SEQUENCE [LARGE SCALE GENOMIC DNA]</scope>
    <source>
        <strain evidence="3 4">SPSP-6</strain>
    </source>
</reference>
<organism evidence="3 4">
    <name type="scientific">Tepidimonas charontis</name>
    <dbReference type="NCBI Taxonomy" id="2267262"/>
    <lineage>
        <taxon>Bacteria</taxon>
        <taxon>Pseudomonadati</taxon>
        <taxon>Pseudomonadota</taxon>
        <taxon>Betaproteobacteria</taxon>
        <taxon>Burkholderiales</taxon>
        <taxon>Tepidimonas</taxon>
    </lineage>
</organism>
<accession>A0A554XHX0</accession>
<dbReference type="Gene3D" id="3.60.15.10">
    <property type="entry name" value="Ribonuclease Z/Hydroxyacylglutathione hydrolase-like"/>
    <property type="match status" value="1"/>
</dbReference>
<dbReference type="CDD" id="cd16282">
    <property type="entry name" value="metallo-hydrolase-like_MBL-fold"/>
    <property type="match status" value="1"/>
</dbReference>
<dbReference type="InterPro" id="IPR001279">
    <property type="entry name" value="Metallo-B-lactamas"/>
</dbReference>
<dbReference type="InterPro" id="IPR050855">
    <property type="entry name" value="NDM-1-like"/>
</dbReference>
<feature type="domain" description="Metallo-beta-lactamase" evidence="2">
    <location>
        <begin position="56"/>
        <end position="242"/>
    </location>
</feature>
<dbReference type="AlphaFoldDB" id="A0A554XHX0"/>
<dbReference type="InterPro" id="IPR036866">
    <property type="entry name" value="RibonucZ/Hydroxyglut_hydro"/>
</dbReference>
<dbReference type="PANTHER" id="PTHR42951:SF4">
    <property type="entry name" value="ACYL-COENZYME A THIOESTERASE MBLAC2"/>
    <property type="match status" value="1"/>
</dbReference>
<evidence type="ECO:0000256" key="1">
    <source>
        <dbReference type="ARBA" id="ARBA00005250"/>
    </source>
</evidence>
<comment type="similarity">
    <text evidence="1">Belongs to the metallo-beta-lactamase superfamily. Class-B beta-lactamase family.</text>
</comment>